<evidence type="ECO:0000313" key="2">
    <source>
        <dbReference type="Proteomes" id="UP001318321"/>
    </source>
</evidence>
<comment type="caution">
    <text evidence="1">The sequence shown here is derived from an EMBL/GenBank/DDBJ whole genome shotgun (WGS) entry which is preliminary data.</text>
</comment>
<keyword evidence="2" id="KW-1185">Reference proteome</keyword>
<gene>
    <name evidence="1" type="ORF">HBJ55_05565</name>
</gene>
<sequence>MNEAQSLQRAIDEPVHMVDYDSAWPARFDTERRRLLERFPAELLDVQHIGSTAIPGMTAKSIIDIMAGVASMTVADTLFEPLLGYGYVTSREFNAGLTDRRWFMRHAHGRRTHHLHVVVHDSTLWRQRLAFRNALRADPTQAIRYATLKRELASSHQTDREAYTRAKGDFVRSIVGSDLR</sequence>
<protein>
    <submittedName>
        <fullName evidence="1">GrpB family protein</fullName>
    </submittedName>
</protein>
<name>A0ABX0PP04_9GAMM</name>
<dbReference type="Gene3D" id="3.30.460.10">
    <property type="entry name" value="Beta Polymerase, domain 2"/>
    <property type="match status" value="1"/>
</dbReference>
<dbReference type="InterPro" id="IPR007344">
    <property type="entry name" value="GrpB/CoaE"/>
</dbReference>
<dbReference type="Pfam" id="PF04229">
    <property type="entry name" value="GrpB"/>
    <property type="match status" value="1"/>
</dbReference>
<dbReference type="Proteomes" id="UP001318321">
    <property type="component" value="Unassembled WGS sequence"/>
</dbReference>
<dbReference type="EMBL" id="JAAQTO010000013">
    <property type="protein sequence ID" value="NIC04890.1"/>
    <property type="molecule type" value="Genomic_DNA"/>
</dbReference>
<dbReference type="InterPro" id="IPR043519">
    <property type="entry name" value="NT_sf"/>
</dbReference>
<evidence type="ECO:0000313" key="1">
    <source>
        <dbReference type="EMBL" id="NIC04890.1"/>
    </source>
</evidence>
<dbReference type="RefSeq" id="WP_167111864.1">
    <property type="nucleotide sequence ID" value="NZ_JAAQTO010000013.1"/>
</dbReference>
<proteinExistence type="predicted"/>
<dbReference type="PANTHER" id="PTHR34822">
    <property type="entry name" value="GRPB DOMAIN PROTEIN (AFU_ORTHOLOGUE AFUA_1G01530)"/>
    <property type="match status" value="1"/>
</dbReference>
<dbReference type="PANTHER" id="PTHR34822:SF1">
    <property type="entry name" value="GRPB FAMILY PROTEIN"/>
    <property type="match status" value="1"/>
</dbReference>
<dbReference type="SUPFAM" id="SSF81301">
    <property type="entry name" value="Nucleotidyltransferase"/>
    <property type="match status" value="1"/>
</dbReference>
<reference evidence="1 2" key="1">
    <citation type="submission" date="2020-03" db="EMBL/GenBank/DDBJ databases">
        <title>Identification of Halomonas strains.</title>
        <authorList>
            <person name="Xiao Z."/>
            <person name="Dong F."/>
            <person name="Wang Z."/>
            <person name="Zhao J.-Y."/>
        </authorList>
    </citation>
    <scope>NUCLEOTIDE SEQUENCE [LARGE SCALE GENOMIC DNA]</scope>
    <source>
        <strain evidence="1 2">DX6</strain>
    </source>
</reference>
<organism evidence="1 2">
    <name type="scientific">Billgrantia bachuensis</name>
    <dbReference type="NCBI Taxonomy" id="2717286"/>
    <lineage>
        <taxon>Bacteria</taxon>
        <taxon>Pseudomonadati</taxon>
        <taxon>Pseudomonadota</taxon>
        <taxon>Gammaproteobacteria</taxon>
        <taxon>Oceanospirillales</taxon>
        <taxon>Halomonadaceae</taxon>
        <taxon>Billgrantia</taxon>
    </lineage>
</organism>
<accession>A0ABX0PP04</accession>